<dbReference type="AlphaFoldDB" id="A0A9R1UGN5"/>
<protein>
    <submittedName>
        <fullName evidence="1">Uncharacterized protein</fullName>
    </submittedName>
</protein>
<dbReference type="Proteomes" id="UP000235145">
    <property type="component" value="Unassembled WGS sequence"/>
</dbReference>
<name>A0A9R1UGN5_LACSA</name>
<evidence type="ECO:0000313" key="2">
    <source>
        <dbReference type="Proteomes" id="UP000235145"/>
    </source>
</evidence>
<comment type="caution">
    <text evidence="1">The sequence shown here is derived from an EMBL/GenBank/DDBJ whole genome shotgun (WGS) entry which is preliminary data.</text>
</comment>
<keyword evidence="2" id="KW-1185">Reference proteome</keyword>
<dbReference type="GO" id="GO:0003735">
    <property type="term" value="F:structural constituent of ribosome"/>
    <property type="evidence" value="ECO:0007669"/>
    <property type="project" value="InterPro"/>
</dbReference>
<accession>A0A9R1UGN5</accession>
<dbReference type="OrthoDB" id="10252633at2759"/>
<proteinExistence type="predicted"/>
<gene>
    <name evidence="1" type="ORF">LSAT_V11C900471500</name>
</gene>
<dbReference type="GO" id="GO:0006412">
    <property type="term" value="P:translation"/>
    <property type="evidence" value="ECO:0007669"/>
    <property type="project" value="InterPro"/>
</dbReference>
<reference evidence="1 2" key="1">
    <citation type="journal article" date="2017" name="Nat. Commun.">
        <title>Genome assembly with in vitro proximity ligation data and whole-genome triplication in lettuce.</title>
        <authorList>
            <person name="Reyes-Chin-Wo S."/>
            <person name="Wang Z."/>
            <person name="Yang X."/>
            <person name="Kozik A."/>
            <person name="Arikit S."/>
            <person name="Song C."/>
            <person name="Xia L."/>
            <person name="Froenicke L."/>
            <person name="Lavelle D.O."/>
            <person name="Truco M.J."/>
            <person name="Xia R."/>
            <person name="Zhu S."/>
            <person name="Xu C."/>
            <person name="Xu H."/>
            <person name="Xu X."/>
            <person name="Cox K."/>
            <person name="Korf I."/>
            <person name="Meyers B.C."/>
            <person name="Michelmore R.W."/>
        </authorList>
    </citation>
    <scope>NUCLEOTIDE SEQUENCE [LARGE SCALE GENOMIC DNA]</scope>
    <source>
        <strain evidence="2">cv. Salinas</strain>
        <tissue evidence="1">Seedlings</tissue>
    </source>
</reference>
<dbReference type="Gene3D" id="3.90.930.12">
    <property type="entry name" value="Ribosomal protein L6, alpha-beta domain"/>
    <property type="match status" value="1"/>
</dbReference>
<organism evidence="1 2">
    <name type="scientific">Lactuca sativa</name>
    <name type="common">Garden lettuce</name>
    <dbReference type="NCBI Taxonomy" id="4236"/>
    <lineage>
        <taxon>Eukaryota</taxon>
        <taxon>Viridiplantae</taxon>
        <taxon>Streptophyta</taxon>
        <taxon>Embryophyta</taxon>
        <taxon>Tracheophyta</taxon>
        <taxon>Spermatophyta</taxon>
        <taxon>Magnoliopsida</taxon>
        <taxon>eudicotyledons</taxon>
        <taxon>Gunneridae</taxon>
        <taxon>Pentapetalae</taxon>
        <taxon>asterids</taxon>
        <taxon>campanulids</taxon>
        <taxon>Asterales</taxon>
        <taxon>Asteraceae</taxon>
        <taxon>Cichorioideae</taxon>
        <taxon>Cichorieae</taxon>
        <taxon>Lactucinae</taxon>
        <taxon>Lactuca</taxon>
    </lineage>
</organism>
<dbReference type="EMBL" id="NBSK02000009">
    <property type="protein sequence ID" value="KAJ0186747.1"/>
    <property type="molecule type" value="Genomic_DNA"/>
</dbReference>
<evidence type="ECO:0000313" key="1">
    <source>
        <dbReference type="EMBL" id="KAJ0186747.1"/>
    </source>
</evidence>
<dbReference type="InterPro" id="IPR036789">
    <property type="entry name" value="Ribosomal_uL6-like_a/b-dom_sf"/>
</dbReference>
<dbReference type="GO" id="GO:0005840">
    <property type="term" value="C:ribosome"/>
    <property type="evidence" value="ECO:0007669"/>
    <property type="project" value="InterPro"/>
</dbReference>
<dbReference type="SUPFAM" id="SSF56053">
    <property type="entry name" value="Ribosomal protein L6"/>
    <property type="match status" value="1"/>
</dbReference>
<sequence>MIHQVNLSYSSHSCAAYNLSSALRLLHFVTAIVRRASSQVRKVDMLDGVTVVRYKKVKDELILDGNDNELKCVMKKKDIQKFLVMKNKDIQKFLDGNYVSNKGKIEFCDN</sequence>
<dbReference type="GO" id="GO:0019843">
    <property type="term" value="F:rRNA binding"/>
    <property type="evidence" value="ECO:0007669"/>
    <property type="project" value="InterPro"/>
</dbReference>